<sequence length="265" mass="27813">MSLPAPAEDVDVVVTGASSGIGAELARVLARRGHNLVLVARREDRMRKLADQLRTTHDVAAEVIGCDLAARADRVALVDRIRSRSRVIGGVCNCAGFGTSGSFARLPLAREREEVEVNVVALLELTHAFLPGMVAAGRGAVLNVASLAGFQPMPGMATYSATKAFVLTFSEAVHQELRGSGVSCTTLCPGPVDTEWATIAGVETAVLPAAKVGVERVAEEAVAAMEQGKRVVVPGMVPKTLANASRVAPHSVLLPMLSFARRMRG</sequence>
<comment type="caution">
    <text evidence="4">The sequence shown here is derived from an EMBL/GenBank/DDBJ whole genome shotgun (WGS) entry which is preliminary data.</text>
</comment>
<accession>A0ABD6FL53</accession>
<dbReference type="SMART" id="SM00822">
    <property type="entry name" value="PKS_KR"/>
    <property type="match status" value="1"/>
</dbReference>
<comment type="similarity">
    <text evidence="1">Belongs to the short-chain dehydrogenases/reductases (SDR) family.</text>
</comment>
<dbReference type="SUPFAM" id="SSF51735">
    <property type="entry name" value="NAD(P)-binding Rossmann-fold domains"/>
    <property type="match status" value="1"/>
</dbReference>
<dbReference type="PROSITE" id="PS00061">
    <property type="entry name" value="ADH_SHORT"/>
    <property type="match status" value="1"/>
</dbReference>
<evidence type="ECO:0000313" key="5">
    <source>
        <dbReference type="Proteomes" id="UP000249324"/>
    </source>
</evidence>
<dbReference type="InterPro" id="IPR002347">
    <property type="entry name" value="SDR_fam"/>
</dbReference>
<evidence type="ECO:0000256" key="1">
    <source>
        <dbReference type="ARBA" id="ARBA00006484"/>
    </source>
</evidence>
<protein>
    <submittedName>
        <fullName evidence="4">SDR family oxidoreductase</fullName>
        <ecNumber evidence="4">1.-.-.-</ecNumber>
    </submittedName>
</protein>
<dbReference type="InterPro" id="IPR057326">
    <property type="entry name" value="KR_dom"/>
</dbReference>
<gene>
    <name evidence="4" type="ORF">DIU77_016515</name>
</gene>
<dbReference type="EC" id="1.-.-.-" evidence="4"/>
<evidence type="ECO:0000259" key="3">
    <source>
        <dbReference type="SMART" id="SM00822"/>
    </source>
</evidence>
<proteinExistence type="inferred from homology"/>
<keyword evidence="2 4" id="KW-0560">Oxidoreductase</keyword>
<dbReference type="Pfam" id="PF00106">
    <property type="entry name" value="adh_short"/>
    <property type="match status" value="1"/>
</dbReference>
<dbReference type="InterPro" id="IPR020904">
    <property type="entry name" value="Sc_DH/Rdtase_CS"/>
</dbReference>
<dbReference type="PANTHER" id="PTHR44196">
    <property type="entry name" value="DEHYDROGENASE/REDUCTASE SDR FAMILY MEMBER 7B"/>
    <property type="match status" value="1"/>
</dbReference>
<dbReference type="GO" id="GO:0016491">
    <property type="term" value="F:oxidoreductase activity"/>
    <property type="evidence" value="ECO:0007669"/>
    <property type="project" value="UniProtKB-KW"/>
</dbReference>
<dbReference type="Proteomes" id="UP000249324">
    <property type="component" value="Unassembled WGS sequence"/>
</dbReference>
<dbReference type="InterPro" id="IPR036291">
    <property type="entry name" value="NAD(P)-bd_dom_sf"/>
</dbReference>
<organism evidence="4 5">
    <name type="scientific">Thermocrispum agreste</name>
    <dbReference type="NCBI Taxonomy" id="37925"/>
    <lineage>
        <taxon>Bacteria</taxon>
        <taxon>Bacillati</taxon>
        <taxon>Actinomycetota</taxon>
        <taxon>Actinomycetes</taxon>
        <taxon>Pseudonocardiales</taxon>
        <taxon>Pseudonocardiaceae</taxon>
        <taxon>Thermocrispum</taxon>
    </lineage>
</organism>
<dbReference type="Gene3D" id="3.40.50.720">
    <property type="entry name" value="NAD(P)-binding Rossmann-like Domain"/>
    <property type="match status" value="1"/>
</dbReference>
<evidence type="ECO:0000313" key="4">
    <source>
        <dbReference type="EMBL" id="MFO7193849.1"/>
    </source>
</evidence>
<dbReference type="PIRSF" id="PIRSF000126">
    <property type="entry name" value="11-beta-HSD1"/>
    <property type="match status" value="1"/>
</dbReference>
<dbReference type="EMBL" id="QGUI02000288">
    <property type="protein sequence ID" value="MFO7193849.1"/>
    <property type="molecule type" value="Genomic_DNA"/>
</dbReference>
<feature type="domain" description="Ketoreductase" evidence="3">
    <location>
        <begin position="10"/>
        <end position="202"/>
    </location>
</feature>
<dbReference type="AlphaFoldDB" id="A0ABD6FL53"/>
<name>A0ABD6FL53_9PSEU</name>
<reference evidence="4 5" key="1">
    <citation type="journal article" date="2021" name="BMC Genomics">
        <title>Genome-resolved metagenome and metatranscriptome analyses of thermophilic composting reveal key bacterial players and their metabolic interactions.</title>
        <authorList>
            <person name="Braga L.P.P."/>
            <person name="Pereira R.V."/>
            <person name="Martins L.F."/>
            <person name="Moura L.M.S."/>
            <person name="Sanchez F.B."/>
            <person name="Patane J.S.L."/>
            <person name="da Silva A.M."/>
            <person name="Setubal J.C."/>
        </authorList>
    </citation>
    <scope>NUCLEOTIDE SEQUENCE [LARGE SCALE GENOMIC DNA]</scope>
    <source>
        <strain evidence="4">ZC4RG45</strain>
    </source>
</reference>
<dbReference type="PRINTS" id="PR00081">
    <property type="entry name" value="GDHRDH"/>
</dbReference>
<evidence type="ECO:0000256" key="2">
    <source>
        <dbReference type="ARBA" id="ARBA00023002"/>
    </source>
</evidence>
<dbReference type="PANTHER" id="PTHR44196:SF2">
    <property type="entry name" value="SHORT-CHAIN DEHYDROGENASE-RELATED"/>
    <property type="match status" value="1"/>
</dbReference>